<dbReference type="EMBL" id="CM031831">
    <property type="protein sequence ID" value="KAG6706378.1"/>
    <property type="molecule type" value="Genomic_DNA"/>
</dbReference>
<keyword evidence="5" id="KW-0408">Iron</keyword>
<evidence type="ECO:0000259" key="6">
    <source>
        <dbReference type="PROSITE" id="PS51471"/>
    </source>
</evidence>
<evidence type="ECO:0000313" key="8">
    <source>
        <dbReference type="Proteomes" id="UP000811246"/>
    </source>
</evidence>
<evidence type="ECO:0000256" key="1">
    <source>
        <dbReference type="ARBA" id="ARBA00022723"/>
    </source>
</evidence>
<feature type="domain" description="Fe2OG dioxygenase" evidence="6">
    <location>
        <begin position="164"/>
        <end position="264"/>
    </location>
</feature>
<protein>
    <recommendedName>
        <fullName evidence="3">2-oxoglutarate-dependent dioxygenase DAO</fullName>
    </recommendedName>
    <alternativeName>
        <fullName evidence="4">Protein DIOXYGENASE FOR AUXIN OXIDATION</fullName>
    </alternativeName>
</protein>
<evidence type="ECO:0000256" key="5">
    <source>
        <dbReference type="RuleBase" id="RU003682"/>
    </source>
</evidence>
<evidence type="ECO:0000256" key="3">
    <source>
        <dbReference type="ARBA" id="ARBA00074102"/>
    </source>
</evidence>
<dbReference type="PANTHER" id="PTHR47990">
    <property type="entry name" value="2-OXOGLUTARATE (2OG) AND FE(II)-DEPENDENT OXYGENASE SUPERFAMILY PROTEIN-RELATED"/>
    <property type="match status" value="1"/>
</dbReference>
<keyword evidence="1 5" id="KW-0479">Metal-binding</keyword>
<dbReference type="GO" id="GO:0046872">
    <property type="term" value="F:metal ion binding"/>
    <property type="evidence" value="ECO:0007669"/>
    <property type="project" value="UniProtKB-KW"/>
</dbReference>
<dbReference type="FunFam" id="2.60.120.330:FF:000017">
    <property type="entry name" value="2-oxoglutarate-dependent dioxygenase DAO"/>
    <property type="match status" value="1"/>
</dbReference>
<dbReference type="InterPro" id="IPR044861">
    <property type="entry name" value="IPNS-like_FE2OG_OXY"/>
</dbReference>
<gene>
    <name evidence="7" type="ORF">I3842_07G220500</name>
</gene>
<comment type="function">
    <text evidence="2">2-oxoglutarate-dependent dioxygenase essential for auxin catabolism and maintenance of auxin homeostasis in reproductive organs. Catalyzes the irreversible oxidation of indole-3-acetic acid (IAA) to the biologically inactive 2-oxoindole-3-acetic acid (OxIAA).</text>
</comment>
<proteinExistence type="inferred from homology"/>
<dbReference type="AlphaFoldDB" id="A0A922EMD9"/>
<reference evidence="7" key="1">
    <citation type="submission" date="2021-01" db="EMBL/GenBank/DDBJ databases">
        <authorList>
            <person name="Lovell J.T."/>
            <person name="Bentley N."/>
            <person name="Bhattarai G."/>
            <person name="Jenkins J.W."/>
            <person name="Sreedasyam A."/>
            <person name="Alarcon Y."/>
            <person name="Bock C."/>
            <person name="Boston L."/>
            <person name="Carlson J."/>
            <person name="Cervantes K."/>
            <person name="Clermont K."/>
            <person name="Krom N."/>
            <person name="Kubenka K."/>
            <person name="Mamidi S."/>
            <person name="Mattison C."/>
            <person name="Monteros M."/>
            <person name="Pisani C."/>
            <person name="Plott C."/>
            <person name="Rajasekar S."/>
            <person name="Rhein H.S."/>
            <person name="Rohla C."/>
            <person name="Song M."/>
            <person name="Hilaire R.S."/>
            <person name="Shu S."/>
            <person name="Wells L."/>
            <person name="Wang X."/>
            <person name="Webber J."/>
            <person name="Heerema R.J."/>
            <person name="Klein P."/>
            <person name="Conner P."/>
            <person name="Grauke L."/>
            <person name="Grimwood J."/>
            <person name="Schmutz J."/>
            <person name="Randall J.J."/>
        </authorList>
    </citation>
    <scope>NUCLEOTIDE SEQUENCE</scope>
    <source>
        <tissue evidence="7">Leaf</tissue>
    </source>
</reference>
<dbReference type="InterPro" id="IPR005123">
    <property type="entry name" value="Oxoglu/Fe-dep_dioxygenase_dom"/>
</dbReference>
<dbReference type="PROSITE" id="PS51471">
    <property type="entry name" value="FE2OG_OXY"/>
    <property type="match status" value="1"/>
</dbReference>
<dbReference type="Pfam" id="PF03171">
    <property type="entry name" value="2OG-FeII_Oxy"/>
    <property type="match status" value="1"/>
</dbReference>
<evidence type="ECO:0000256" key="2">
    <source>
        <dbReference type="ARBA" id="ARBA00054658"/>
    </source>
</evidence>
<dbReference type="InterPro" id="IPR026992">
    <property type="entry name" value="DIOX_N"/>
</dbReference>
<comment type="caution">
    <text evidence="7">The sequence shown here is derived from an EMBL/GenBank/DDBJ whole genome shotgun (WGS) entry which is preliminary data.</text>
</comment>
<dbReference type="InterPro" id="IPR050231">
    <property type="entry name" value="Iron_ascorbate_oxido_reductase"/>
</dbReference>
<dbReference type="Proteomes" id="UP000811246">
    <property type="component" value="Chromosome 7"/>
</dbReference>
<accession>A0A922EMD9</accession>
<keyword evidence="5" id="KW-0560">Oxidoreductase</keyword>
<organism evidence="7 8">
    <name type="scientific">Carya illinoinensis</name>
    <name type="common">Pecan</name>
    <dbReference type="NCBI Taxonomy" id="32201"/>
    <lineage>
        <taxon>Eukaryota</taxon>
        <taxon>Viridiplantae</taxon>
        <taxon>Streptophyta</taxon>
        <taxon>Embryophyta</taxon>
        <taxon>Tracheophyta</taxon>
        <taxon>Spermatophyta</taxon>
        <taxon>Magnoliopsida</taxon>
        <taxon>eudicotyledons</taxon>
        <taxon>Gunneridae</taxon>
        <taxon>Pentapetalae</taxon>
        <taxon>rosids</taxon>
        <taxon>fabids</taxon>
        <taxon>Fagales</taxon>
        <taxon>Juglandaceae</taxon>
        <taxon>Carya</taxon>
    </lineage>
</organism>
<sequence>MGSDPESQIPVIKFSTGSNDLDRGTEGWHKLCKRVREACENYGCFEVAYDKIPTQSRAETFSAIRQLFDLPLYTKQKNVNLYPTLGYCGQIAAIPLYESLGIEDASNFESLKSFTGLMWPGGHDQFCQAVISILKSLEELDHIIIRAILDGYGLGEKTESIISCKTLLRVMRYRAPPAGEYMKGLQPHTDKIWTTILCEDEVSGLEVETKDGKWVKLSPSPGSFIFMVPDCLMAWCNCRMRAVKHRVMMSGDKDRYSFGAFAIPVDGSIIKAQKELVDEEHPQLLKEFEFTDFFRFHLSEEGRAIDSDKQVFAFAGI</sequence>
<evidence type="ECO:0000256" key="4">
    <source>
        <dbReference type="ARBA" id="ARBA00076740"/>
    </source>
</evidence>
<name>A0A922EMD9_CARIL</name>
<comment type="similarity">
    <text evidence="5">Belongs to the iron/ascorbate-dependent oxidoreductase family.</text>
</comment>
<evidence type="ECO:0000313" key="7">
    <source>
        <dbReference type="EMBL" id="KAG6706378.1"/>
    </source>
</evidence>
<dbReference type="GO" id="GO:0016491">
    <property type="term" value="F:oxidoreductase activity"/>
    <property type="evidence" value="ECO:0007669"/>
    <property type="project" value="UniProtKB-KW"/>
</dbReference>
<dbReference type="Pfam" id="PF14226">
    <property type="entry name" value="DIOX_N"/>
    <property type="match status" value="1"/>
</dbReference>